<feature type="compositionally biased region" description="Basic and acidic residues" evidence="1">
    <location>
        <begin position="120"/>
        <end position="131"/>
    </location>
</feature>
<dbReference type="EMBL" id="ML977328">
    <property type="protein sequence ID" value="KAF2113489.1"/>
    <property type="molecule type" value="Genomic_DNA"/>
</dbReference>
<evidence type="ECO:0000313" key="3">
    <source>
        <dbReference type="Proteomes" id="UP000799770"/>
    </source>
</evidence>
<feature type="region of interest" description="Disordered" evidence="1">
    <location>
        <begin position="118"/>
        <end position="140"/>
    </location>
</feature>
<evidence type="ECO:0000313" key="2">
    <source>
        <dbReference type="EMBL" id="KAF2113489.1"/>
    </source>
</evidence>
<organism evidence="2 3">
    <name type="scientific">Lophiotrema nucula</name>
    <dbReference type="NCBI Taxonomy" id="690887"/>
    <lineage>
        <taxon>Eukaryota</taxon>
        <taxon>Fungi</taxon>
        <taxon>Dikarya</taxon>
        <taxon>Ascomycota</taxon>
        <taxon>Pezizomycotina</taxon>
        <taxon>Dothideomycetes</taxon>
        <taxon>Pleosporomycetidae</taxon>
        <taxon>Pleosporales</taxon>
        <taxon>Lophiotremataceae</taxon>
        <taxon>Lophiotrema</taxon>
    </lineage>
</organism>
<reference evidence="2" key="1">
    <citation type="journal article" date="2020" name="Stud. Mycol.">
        <title>101 Dothideomycetes genomes: a test case for predicting lifestyles and emergence of pathogens.</title>
        <authorList>
            <person name="Haridas S."/>
            <person name="Albert R."/>
            <person name="Binder M."/>
            <person name="Bloem J."/>
            <person name="Labutti K."/>
            <person name="Salamov A."/>
            <person name="Andreopoulos B."/>
            <person name="Baker S."/>
            <person name="Barry K."/>
            <person name="Bills G."/>
            <person name="Bluhm B."/>
            <person name="Cannon C."/>
            <person name="Castanera R."/>
            <person name="Culley D."/>
            <person name="Daum C."/>
            <person name="Ezra D."/>
            <person name="Gonzalez J."/>
            <person name="Henrissat B."/>
            <person name="Kuo A."/>
            <person name="Liang C."/>
            <person name="Lipzen A."/>
            <person name="Lutzoni F."/>
            <person name="Magnuson J."/>
            <person name="Mondo S."/>
            <person name="Nolan M."/>
            <person name="Ohm R."/>
            <person name="Pangilinan J."/>
            <person name="Park H.-J."/>
            <person name="Ramirez L."/>
            <person name="Alfaro M."/>
            <person name="Sun H."/>
            <person name="Tritt A."/>
            <person name="Yoshinaga Y."/>
            <person name="Zwiers L.-H."/>
            <person name="Turgeon B."/>
            <person name="Goodwin S."/>
            <person name="Spatafora J."/>
            <person name="Crous P."/>
            <person name="Grigoriev I."/>
        </authorList>
    </citation>
    <scope>NUCLEOTIDE SEQUENCE</scope>
    <source>
        <strain evidence="2">CBS 627.86</strain>
    </source>
</reference>
<sequence>MLRLKFEGAELPPSCLVQHRVPDNPTPFKRAHSRSNALNAIGHPLPRRSPDRSILSSKALKQASTFRRLLSGPLHLLLSTQIHYVAFGKTSLHYETPPPASPESLSLTGSLAFSQIPPSDADKTFVSRRDNPNPFPAGYDVGEEVEMGVEEGNRTIAKSFIIKDSQRNGLGTWEYQLEEKNDPPTGQLYRGGDWFPEGDLD</sequence>
<dbReference type="AlphaFoldDB" id="A0A6A5Z201"/>
<name>A0A6A5Z201_9PLEO</name>
<dbReference type="Proteomes" id="UP000799770">
    <property type="component" value="Unassembled WGS sequence"/>
</dbReference>
<gene>
    <name evidence="2" type="ORF">BDV96DRAFT_126927</name>
</gene>
<proteinExistence type="predicted"/>
<protein>
    <submittedName>
        <fullName evidence="2">Uncharacterized protein</fullName>
    </submittedName>
</protein>
<evidence type="ECO:0000256" key="1">
    <source>
        <dbReference type="SAM" id="MobiDB-lite"/>
    </source>
</evidence>
<accession>A0A6A5Z201</accession>
<feature type="region of interest" description="Disordered" evidence="1">
    <location>
        <begin position="178"/>
        <end position="201"/>
    </location>
</feature>
<keyword evidence="3" id="KW-1185">Reference proteome</keyword>